<keyword evidence="5" id="KW-0520">NAD</keyword>
<accession>A0A1F5UWV0</accession>
<dbReference type="GO" id="GO:0015079">
    <property type="term" value="F:potassium ion transmembrane transporter activity"/>
    <property type="evidence" value="ECO:0007669"/>
    <property type="project" value="InterPro"/>
</dbReference>
<dbReference type="SUPFAM" id="SSF51735">
    <property type="entry name" value="NAD(P)-binding Rossmann-fold domains"/>
    <property type="match status" value="2"/>
</dbReference>
<dbReference type="InterPro" id="IPR036721">
    <property type="entry name" value="RCK_C_sf"/>
</dbReference>
<evidence type="ECO:0000256" key="6">
    <source>
        <dbReference type="ARBA" id="ARBA00023065"/>
    </source>
</evidence>
<dbReference type="InterPro" id="IPR050721">
    <property type="entry name" value="Trk_Ktr_HKT_K-transport"/>
</dbReference>
<sequence>MFVVVIGAGQVGQSIVQALQHDHNVVVIERDKDHLEALTQYDVMAMEGNGASLKALQEAGVDHADLVIACTNIDEANIVACSGSKQLGAAFTIARVHDTEYMETWERGRLGVDLMVCSELLTSELMAQIIGVPAAREIHTFAEGRILLAELFIEKGSPLVAQPLKTLDLPPGSMIASLIRDGTVIIPKGDDVIKVADLMVSVGTPEAVGILNRRATGQSTPQNIVIIGGGRIGYRLAVTLEKQRLRPKIIEAGIERSRWLAEHLPRSQVFQNSGTDLEFLESERFGECEAGACVMDRDEKNLLSALLLKSLGVEKVIAGVVDAHFIKVFERVGVDVAVSARKVIAEEIIRFTKSRITGASILEGDRAEVLEMTVSRKSPLIDIPLGKSSFPKGAIVGAIVRKKQVIIPCGDDSVQAGDRVIIFSQKEAAAEVERLL</sequence>
<gene>
    <name evidence="9" type="ORF">A2Z21_01465</name>
</gene>
<dbReference type="PROSITE" id="PS51202">
    <property type="entry name" value="RCK_C"/>
    <property type="match status" value="2"/>
</dbReference>
<dbReference type="InterPro" id="IPR006036">
    <property type="entry name" value="K_uptake_TrkA"/>
</dbReference>
<evidence type="ECO:0000256" key="2">
    <source>
        <dbReference type="ARBA" id="ARBA00022448"/>
    </source>
</evidence>
<dbReference type="PROSITE" id="PS51201">
    <property type="entry name" value="RCK_N"/>
    <property type="match status" value="2"/>
</dbReference>
<dbReference type="InterPro" id="IPR036291">
    <property type="entry name" value="NAD(P)-bd_dom_sf"/>
</dbReference>
<protein>
    <recommendedName>
        <fullName evidence="1">Trk system potassium uptake protein TrkA</fullName>
    </recommendedName>
</protein>
<dbReference type="AlphaFoldDB" id="A0A1F5UWV0"/>
<reference evidence="9 10" key="1">
    <citation type="journal article" date="2016" name="Nat. Commun.">
        <title>Thousands of microbial genomes shed light on interconnected biogeochemical processes in an aquifer system.</title>
        <authorList>
            <person name="Anantharaman K."/>
            <person name="Brown C.T."/>
            <person name="Hug L.A."/>
            <person name="Sharon I."/>
            <person name="Castelle C.J."/>
            <person name="Probst A.J."/>
            <person name="Thomas B.C."/>
            <person name="Singh A."/>
            <person name="Wilkins M.J."/>
            <person name="Karaoz U."/>
            <person name="Brodie E.L."/>
            <person name="Williams K.H."/>
            <person name="Hubbard S.S."/>
            <person name="Banfield J.F."/>
        </authorList>
    </citation>
    <scope>NUCLEOTIDE SEQUENCE [LARGE SCALE GENOMIC DNA]</scope>
    <source>
        <strain evidence="10">RBG_16_55_9</strain>
    </source>
</reference>
<dbReference type="Pfam" id="PF02080">
    <property type="entry name" value="TrkA_C"/>
    <property type="match status" value="2"/>
</dbReference>
<dbReference type="InterPro" id="IPR006037">
    <property type="entry name" value="RCK_C"/>
</dbReference>
<keyword evidence="6" id="KW-0406">Ion transport</keyword>
<evidence type="ECO:0000313" key="10">
    <source>
        <dbReference type="Proteomes" id="UP000179157"/>
    </source>
</evidence>
<dbReference type="GO" id="GO:0005886">
    <property type="term" value="C:plasma membrane"/>
    <property type="evidence" value="ECO:0007669"/>
    <property type="project" value="InterPro"/>
</dbReference>
<dbReference type="EMBL" id="MFGX01000051">
    <property type="protein sequence ID" value="OGF55652.1"/>
    <property type="molecule type" value="Genomic_DNA"/>
</dbReference>
<organism evidence="9 10">
    <name type="scientific">Fraserbacteria sp. (strain RBG_16_55_9)</name>
    <dbReference type="NCBI Taxonomy" id="1817864"/>
    <lineage>
        <taxon>Bacteria</taxon>
        <taxon>Candidatus Fraseribacteriota</taxon>
    </lineage>
</organism>
<evidence type="ECO:0000256" key="3">
    <source>
        <dbReference type="ARBA" id="ARBA00022538"/>
    </source>
</evidence>
<evidence type="ECO:0000256" key="4">
    <source>
        <dbReference type="ARBA" id="ARBA00022958"/>
    </source>
</evidence>
<evidence type="ECO:0000256" key="1">
    <source>
        <dbReference type="ARBA" id="ARBA00017378"/>
    </source>
</evidence>
<proteinExistence type="predicted"/>
<evidence type="ECO:0000256" key="5">
    <source>
        <dbReference type="ARBA" id="ARBA00023027"/>
    </source>
</evidence>
<comment type="caution">
    <text evidence="9">The sequence shown here is derived from an EMBL/GenBank/DDBJ whole genome shotgun (WGS) entry which is preliminary data.</text>
</comment>
<dbReference type="Gene3D" id="3.40.50.720">
    <property type="entry name" value="NAD(P)-binding Rossmann-like Domain"/>
    <property type="match status" value="2"/>
</dbReference>
<dbReference type="SUPFAM" id="SSF116726">
    <property type="entry name" value="TrkA C-terminal domain-like"/>
    <property type="match status" value="2"/>
</dbReference>
<keyword evidence="2" id="KW-0813">Transport</keyword>
<feature type="domain" description="RCK C-terminal" evidence="8">
    <location>
        <begin position="357"/>
        <end position="436"/>
    </location>
</feature>
<dbReference type="Pfam" id="PF02254">
    <property type="entry name" value="TrkA_N"/>
    <property type="match status" value="2"/>
</dbReference>
<dbReference type="STRING" id="1817864.A2Z21_01465"/>
<feature type="domain" description="RCK N-terminal" evidence="7">
    <location>
        <begin position="1"/>
        <end position="116"/>
    </location>
</feature>
<evidence type="ECO:0000259" key="8">
    <source>
        <dbReference type="PROSITE" id="PS51202"/>
    </source>
</evidence>
<dbReference type="PANTHER" id="PTHR43833">
    <property type="entry name" value="POTASSIUM CHANNEL PROTEIN 2-RELATED-RELATED"/>
    <property type="match status" value="1"/>
</dbReference>
<dbReference type="Proteomes" id="UP000179157">
    <property type="component" value="Unassembled WGS sequence"/>
</dbReference>
<feature type="domain" description="RCK C-terminal" evidence="8">
    <location>
        <begin position="136"/>
        <end position="217"/>
    </location>
</feature>
<dbReference type="Gene3D" id="3.30.70.1450">
    <property type="entry name" value="Regulator of K+ conductance, C-terminal domain"/>
    <property type="match status" value="2"/>
</dbReference>
<name>A0A1F5UWV0_FRAXR</name>
<feature type="domain" description="RCK N-terminal" evidence="7">
    <location>
        <begin position="221"/>
        <end position="338"/>
    </location>
</feature>
<dbReference type="NCBIfam" id="NF007034">
    <property type="entry name" value="PRK09496.2-1"/>
    <property type="match status" value="1"/>
</dbReference>
<dbReference type="PANTHER" id="PTHR43833:SF5">
    <property type="entry name" value="TRK SYSTEM POTASSIUM UPTAKE PROTEIN TRKA"/>
    <property type="match status" value="1"/>
</dbReference>
<keyword evidence="4" id="KW-0630">Potassium</keyword>
<evidence type="ECO:0000259" key="7">
    <source>
        <dbReference type="PROSITE" id="PS51201"/>
    </source>
</evidence>
<dbReference type="InterPro" id="IPR003148">
    <property type="entry name" value="RCK_N"/>
</dbReference>
<keyword evidence="3" id="KW-0633">Potassium transport</keyword>
<evidence type="ECO:0000313" key="9">
    <source>
        <dbReference type="EMBL" id="OGF55652.1"/>
    </source>
</evidence>
<dbReference type="PRINTS" id="PR00335">
    <property type="entry name" value="KUPTAKETRKA"/>
</dbReference>
<dbReference type="NCBIfam" id="NF007039">
    <property type="entry name" value="PRK09496.3-2"/>
    <property type="match status" value="1"/>
</dbReference>